<proteinExistence type="predicted"/>
<dbReference type="InterPro" id="IPR003661">
    <property type="entry name" value="HisK_dim/P_dom"/>
</dbReference>
<dbReference type="PRINTS" id="PR00344">
    <property type="entry name" value="BCTRLSENSOR"/>
</dbReference>
<dbReference type="SMART" id="SM00388">
    <property type="entry name" value="HisKA"/>
    <property type="match status" value="1"/>
</dbReference>
<dbReference type="Gene3D" id="1.10.287.130">
    <property type="match status" value="1"/>
</dbReference>
<dbReference type="GO" id="GO:0000155">
    <property type="term" value="F:phosphorelay sensor kinase activity"/>
    <property type="evidence" value="ECO:0007669"/>
    <property type="project" value="InterPro"/>
</dbReference>
<evidence type="ECO:0000256" key="2">
    <source>
        <dbReference type="ARBA" id="ARBA00004651"/>
    </source>
</evidence>
<dbReference type="CDD" id="cd00082">
    <property type="entry name" value="HisKA"/>
    <property type="match status" value="1"/>
</dbReference>
<dbReference type="InterPro" id="IPR005467">
    <property type="entry name" value="His_kinase_dom"/>
</dbReference>
<evidence type="ECO:0000256" key="14">
    <source>
        <dbReference type="SAM" id="Phobius"/>
    </source>
</evidence>
<evidence type="ECO:0000256" key="1">
    <source>
        <dbReference type="ARBA" id="ARBA00000085"/>
    </source>
</evidence>
<evidence type="ECO:0000256" key="11">
    <source>
        <dbReference type="ARBA" id="ARBA00022989"/>
    </source>
</evidence>
<evidence type="ECO:0000256" key="4">
    <source>
        <dbReference type="ARBA" id="ARBA00022475"/>
    </source>
</evidence>
<comment type="caution">
    <text evidence="17">The sequence shown here is derived from an EMBL/GenBank/DDBJ whole genome shotgun (WGS) entry which is preliminary data.</text>
</comment>
<keyword evidence="9 17" id="KW-0418">Kinase</keyword>
<sequence>MEAETKLKLTGREKSALFIEGVVTVILLLLLNLSVIVIANQAIQNNQALNDGIFQIKNAITIGPGDFHLMSWQNVFTFFMLVFDAAVVYWRLIRRYHQMQLSHVIAELHYIADGHFEHRIPFKLSGDLQRVILSINALVDSTVQSMNEERKIENSKDELITNVSHDIRTPLTSIIGYLGLIEDHQFKEHKQVLQYAHIAFEKARQMQSLVEDLFEYTKVRQTTTPLTITKLDMGQMLEQVAASFELEAKKKQMQISVTYRPDPLMMTADAEKLSRVFNNLIGNALKYGAGGHHIYLSAIAHGQEVIIKVANDGKPIPKSALNQLFERFYRVEESRSKATGGTGLGLAIAQSIVALHGGEIYATSEQKLTSFIIRLPKKHGTKLVKHHSPQQLAE</sequence>
<dbReference type="FunFam" id="3.30.565.10:FF:000013">
    <property type="entry name" value="Two-component sensor histidine kinase"/>
    <property type="match status" value="1"/>
</dbReference>
<dbReference type="Proteomes" id="UP000051638">
    <property type="component" value="Unassembled WGS sequence"/>
</dbReference>
<reference evidence="17 18" key="1">
    <citation type="journal article" date="2015" name="Genome Announc.">
        <title>Expanding the biotechnology potential of lactobacilli through comparative genomics of 213 strains and associated genera.</title>
        <authorList>
            <person name="Sun Z."/>
            <person name="Harris H.M."/>
            <person name="McCann A."/>
            <person name="Guo C."/>
            <person name="Argimon S."/>
            <person name="Zhang W."/>
            <person name="Yang X."/>
            <person name="Jeffery I.B."/>
            <person name="Cooney J.C."/>
            <person name="Kagawa T.F."/>
            <person name="Liu W."/>
            <person name="Song Y."/>
            <person name="Salvetti E."/>
            <person name="Wrobel A."/>
            <person name="Rasinkangas P."/>
            <person name="Parkhill J."/>
            <person name="Rea M.C."/>
            <person name="O'Sullivan O."/>
            <person name="Ritari J."/>
            <person name="Douillard F.P."/>
            <person name="Paul Ross R."/>
            <person name="Yang R."/>
            <person name="Briner A.E."/>
            <person name="Felis G.E."/>
            <person name="de Vos W.M."/>
            <person name="Barrangou R."/>
            <person name="Klaenhammer T.R."/>
            <person name="Caufield P.W."/>
            <person name="Cui Y."/>
            <person name="Zhang H."/>
            <person name="O'Toole P.W."/>
        </authorList>
    </citation>
    <scope>NUCLEOTIDE SEQUENCE [LARGE SCALE GENOMIC DNA]</scope>
    <source>
        <strain evidence="17 18">DSM 20253</strain>
    </source>
</reference>
<evidence type="ECO:0000313" key="17">
    <source>
        <dbReference type="EMBL" id="KRM97218.1"/>
    </source>
</evidence>
<keyword evidence="7 14" id="KW-0812">Transmembrane</keyword>
<dbReference type="STRING" id="1423796.FC24_GL001666"/>
<evidence type="ECO:0000256" key="12">
    <source>
        <dbReference type="ARBA" id="ARBA00023012"/>
    </source>
</evidence>
<dbReference type="InterPro" id="IPR050398">
    <property type="entry name" value="HssS/ArlS-like"/>
</dbReference>
<dbReference type="PANTHER" id="PTHR45528:SF1">
    <property type="entry name" value="SENSOR HISTIDINE KINASE CPXA"/>
    <property type="match status" value="1"/>
</dbReference>
<comment type="subcellular location">
    <subcellularLocation>
        <location evidence="2">Cell membrane</location>
        <topology evidence="2">Multi-pass membrane protein</topology>
    </subcellularLocation>
</comment>
<comment type="catalytic activity">
    <reaction evidence="1">
        <text>ATP + protein L-histidine = ADP + protein N-phospho-L-histidine.</text>
        <dbReference type="EC" id="2.7.13.3"/>
    </reaction>
</comment>
<evidence type="ECO:0000256" key="5">
    <source>
        <dbReference type="ARBA" id="ARBA00022553"/>
    </source>
</evidence>
<evidence type="ECO:0000256" key="6">
    <source>
        <dbReference type="ARBA" id="ARBA00022679"/>
    </source>
</evidence>
<dbReference type="SUPFAM" id="SSF47384">
    <property type="entry name" value="Homodimeric domain of signal transducing histidine kinase"/>
    <property type="match status" value="1"/>
</dbReference>
<keyword evidence="13 14" id="KW-0472">Membrane</keyword>
<dbReference type="Pfam" id="PF02518">
    <property type="entry name" value="HATPase_c"/>
    <property type="match status" value="1"/>
</dbReference>
<evidence type="ECO:0000313" key="18">
    <source>
        <dbReference type="Proteomes" id="UP000051638"/>
    </source>
</evidence>
<keyword evidence="12" id="KW-0902">Two-component regulatory system</keyword>
<dbReference type="InterPro" id="IPR003594">
    <property type="entry name" value="HATPase_dom"/>
</dbReference>
<accession>A0A0R2D134</accession>
<protein>
    <recommendedName>
        <fullName evidence="3">histidine kinase</fullName>
        <ecNumber evidence="3">2.7.13.3</ecNumber>
    </recommendedName>
</protein>
<dbReference type="PATRIC" id="fig|1423796.3.peg.1694"/>
<evidence type="ECO:0000256" key="7">
    <source>
        <dbReference type="ARBA" id="ARBA00022692"/>
    </source>
</evidence>
<evidence type="ECO:0000256" key="9">
    <source>
        <dbReference type="ARBA" id="ARBA00022777"/>
    </source>
</evidence>
<feature type="domain" description="HAMP" evidence="16">
    <location>
        <begin position="95"/>
        <end position="147"/>
    </location>
</feature>
<keyword evidence="8" id="KW-0547">Nucleotide-binding</keyword>
<feature type="domain" description="Histidine kinase" evidence="15">
    <location>
        <begin position="162"/>
        <end position="379"/>
    </location>
</feature>
<evidence type="ECO:0000256" key="13">
    <source>
        <dbReference type="ARBA" id="ARBA00023136"/>
    </source>
</evidence>
<dbReference type="EC" id="2.7.13.3" evidence="3"/>
<dbReference type="PROSITE" id="PS50885">
    <property type="entry name" value="HAMP"/>
    <property type="match status" value="1"/>
</dbReference>
<dbReference type="InterPro" id="IPR036097">
    <property type="entry name" value="HisK_dim/P_sf"/>
</dbReference>
<dbReference type="Pfam" id="PF00512">
    <property type="entry name" value="HisKA"/>
    <property type="match status" value="1"/>
</dbReference>
<gene>
    <name evidence="17" type="ORF">FC24_GL001666</name>
</gene>
<dbReference type="SUPFAM" id="SSF55874">
    <property type="entry name" value="ATPase domain of HSP90 chaperone/DNA topoisomerase II/histidine kinase"/>
    <property type="match status" value="1"/>
</dbReference>
<dbReference type="AlphaFoldDB" id="A0A0R2D134"/>
<evidence type="ECO:0000259" key="16">
    <source>
        <dbReference type="PROSITE" id="PS50885"/>
    </source>
</evidence>
<evidence type="ECO:0000256" key="10">
    <source>
        <dbReference type="ARBA" id="ARBA00022840"/>
    </source>
</evidence>
<dbReference type="InterPro" id="IPR036890">
    <property type="entry name" value="HATPase_C_sf"/>
</dbReference>
<dbReference type="SMART" id="SM00387">
    <property type="entry name" value="HATPase_c"/>
    <property type="match status" value="1"/>
</dbReference>
<keyword evidence="11 14" id="KW-1133">Transmembrane helix</keyword>
<keyword evidence="5" id="KW-0597">Phosphoprotein</keyword>
<dbReference type="InterPro" id="IPR004358">
    <property type="entry name" value="Sig_transdc_His_kin-like_C"/>
</dbReference>
<evidence type="ECO:0000256" key="3">
    <source>
        <dbReference type="ARBA" id="ARBA00012438"/>
    </source>
</evidence>
<dbReference type="PROSITE" id="PS50109">
    <property type="entry name" value="HIS_KIN"/>
    <property type="match status" value="1"/>
</dbReference>
<dbReference type="GO" id="GO:0005524">
    <property type="term" value="F:ATP binding"/>
    <property type="evidence" value="ECO:0007669"/>
    <property type="project" value="UniProtKB-KW"/>
</dbReference>
<evidence type="ECO:0000259" key="15">
    <source>
        <dbReference type="PROSITE" id="PS50109"/>
    </source>
</evidence>
<dbReference type="InterPro" id="IPR003660">
    <property type="entry name" value="HAMP_dom"/>
</dbReference>
<dbReference type="GO" id="GO:0005886">
    <property type="term" value="C:plasma membrane"/>
    <property type="evidence" value="ECO:0007669"/>
    <property type="project" value="UniProtKB-SubCell"/>
</dbReference>
<feature type="transmembrane region" description="Helical" evidence="14">
    <location>
        <begin position="75"/>
        <end position="93"/>
    </location>
</feature>
<dbReference type="PANTHER" id="PTHR45528">
    <property type="entry name" value="SENSOR HISTIDINE KINASE CPXA"/>
    <property type="match status" value="1"/>
</dbReference>
<name>A0A0R2D134_9LACO</name>
<keyword evidence="18" id="KW-1185">Reference proteome</keyword>
<dbReference type="EMBL" id="AYYI01000044">
    <property type="protein sequence ID" value="KRM97218.1"/>
    <property type="molecule type" value="Genomic_DNA"/>
</dbReference>
<keyword evidence="4" id="KW-1003">Cell membrane</keyword>
<dbReference type="FunFam" id="1.10.287.130:FF:000001">
    <property type="entry name" value="Two-component sensor histidine kinase"/>
    <property type="match status" value="1"/>
</dbReference>
<dbReference type="RefSeq" id="WP_191980377.1">
    <property type="nucleotide sequence ID" value="NZ_AYYI01000044.1"/>
</dbReference>
<dbReference type="CDD" id="cd00075">
    <property type="entry name" value="HATPase"/>
    <property type="match status" value="1"/>
</dbReference>
<keyword evidence="6" id="KW-0808">Transferase</keyword>
<organism evidence="17 18">
    <name type="scientific">Loigolactobacillus rennini DSM 20253</name>
    <dbReference type="NCBI Taxonomy" id="1423796"/>
    <lineage>
        <taxon>Bacteria</taxon>
        <taxon>Bacillati</taxon>
        <taxon>Bacillota</taxon>
        <taxon>Bacilli</taxon>
        <taxon>Lactobacillales</taxon>
        <taxon>Lactobacillaceae</taxon>
        <taxon>Loigolactobacillus</taxon>
    </lineage>
</organism>
<keyword evidence="10" id="KW-0067">ATP-binding</keyword>
<feature type="transmembrane region" description="Helical" evidence="14">
    <location>
        <begin position="16"/>
        <end position="39"/>
    </location>
</feature>
<evidence type="ECO:0000256" key="8">
    <source>
        <dbReference type="ARBA" id="ARBA00022741"/>
    </source>
</evidence>
<dbReference type="Gene3D" id="3.30.565.10">
    <property type="entry name" value="Histidine kinase-like ATPase, C-terminal domain"/>
    <property type="match status" value="1"/>
</dbReference>